<dbReference type="InterPro" id="IPR051937">
    <property type="entry name" value="R3H_domain_containing"/>
</dbReference>
<dbReference type="InterPro" id="IPR001374">
    <property type="entry name" value="R3H_dom"/>
</dbReference>
<dbReference type="OrthoDB" id="278430at2759"/>
<feature type="domain" description="R3H" evidence="3">
    <location>
        <begin position="129"/>
        <end position="191"/>
    </location>
</feature>
<dbReference type="GO" id="GO:0003676">
    <property type="term" value="F:nucleic acid binding"/>
    <property type="evidence" value="ECO:0007669"/>
    <property type="project" value="UniProtKB-UniRule"/>
</dbReference>
<feature type="region of interest" description="Disordered" evidence="2">
    <location>
        <begin position="874"/>
        <end position="996"/>
    </location>
</feature>
<dbReference type="InParanoid" id="A0A409VNS1"/>
<keyword evidence="6" id="KW-1185">Reference proteome</keyword>
<dbReference type="InterPro" id="IPR036867">
    <property type="entry name" value="R3H_dom_sf"/>
</dbReference>
<feature type="region of interest" description="Disordered" evidence="2">
    <location>
        <begin position="288"/>
        <end position="858"/>
    </location>
</feature>
<feature type="compositionally biased region" description="Polar residues" evidence="2">
    <location>
        <begin position="324"/>
        <end position="333"/>
    </location>
</feature>
<evidence type="ECO:0000313" key="6">
    <source>
        <dbReference type="Proteomes" id="UP000284706"/>
    </source>
</evidence>
<dbReference type="EMBL" id="NHYE01005606">
    <property type="protein sequence ID" value="PPQ67887.1"/>
    <property type="molecule type" value="Genomic_DNA"/>
</dbReference>
<feature type="compositionally biased region" description="Low complexity" evidence="2">
    <location>
        <begin position="21"/>
        <end position="55"/>
    </location>
</feature>
<feature type="compositionally biased region" description="Low complexity" evidence="2">
    <location>
        <begin position="685"/>
        <end position="723"/>
    </location>
</feature>
<feature type="compositionally biased region" description="Polar residues" evidence="2">
    <location>
        <begin position="756"/>
        <end position="766"/>
    </location>
</feature>
<reference evidence="5 6" key="1">
    <citation type="journal article" date="2018" name="Evol. Lett.">
        <title>Horizontal gene cluster transfer increased hallucinogenic mushroom diversity.</title>
        <authorList>
            <person name="Reynolds H.T."/>
            <person name="Vijayakumar V."/>
            <person name="Gluck-Thaler E."/>
            <person name="Korotkin H.B."/>
            <person name="Matheny P.B."/>
            <person name="Slot J.C."/>
        </authorList>
    </citation>
    <scope>NUCLEOTIDE SEQUENCE [LARGE SCALE GENOMIC DNA]</scope>
    <source>
        <strain evidence="5 6">SRW20</strain>
    </source>
</reference>
<dbReference type="Pfam" id="PF12752">
    <property type="entry name" value="SUZ"/>
    <property type="match status" value="1"/>
</dbReference>
<feature type="compositionally biased region" description="Basic and acidic residues" evidence="2">
    <location>
        <begin position="337"/>
        <end position="346"/>
    </location>
</feature>
<dbReference type="SUPFAM" id="SSF82708">
    <property type="entry name" value="R3H domain"/>
    <property type="match status" value="1"/>
</dbReference>
<feature type="domain" description="SUZ" evidence="4">
    <location>
        <begin position="192"/>
        <end position="287"/>
    </location>
</feature>
<evidence type="ECO:0000259" key="4">
    <source>
        <dbReference type="PROSITE" id="PS51673"/>
    </source>
</evidence>
<evidence type="ECO:0000256" key="2">
    <source>
        <dbReference type="SAM" id="MobiDB-lite"/>
    </source>
</evidence>
<dbReference type="PANTHER" id="PTHR15672:SF8">
    <property type="entry name" value="PROTEIN ENCORE"/>
    <property type="match status" value="1"/>
</dbReference>
<feature type="compositionally biased region" description="Low complexity" evidence="2">
    <location>
        <begin position="876"/>
        <end position="887"/>
    </location>
</feature>
<organism evidence="5 6">
    <name type="scientific">Gymnopilus dilepis</name>
    <dbReference type="NCBI Taxonomy" id="231916"/>
    <lineage>
        <taxon>Eukaryota</taxon>
        <taxon>Fungi</taxon>
        <taxon>Dikarya</taxon>
        <taxon>Basidiomycota</taxon>
        <taxon>Agaricomycotina</taxon>
        <taxon>Agaricomycetes</taxon>
        <taxon>Agaricomycetidae</taxon>
        <taxon>Agaricales</taxon>
        <taxon>Agaricineae</taxon>
        <taxon>Hymenogastraceae</taxon>
        <taxon>Gymnopilus</taxon>
    </lineage>
</organism>
<dbReference type="Gene3D" id="3.30.1370.50">
    <property type="entry name" value="R3H-like domain"/>
    <property type="match status" value="1"/>
</dbReference>
<feature type="compositionally biased region" description="Low complexity" evidence="2">
    <location>
        <begin position="616"/>
        <end position="625"/>
    </location>
</feature>
<feature type="compositionally biased region" description="Low complexity" evidence="2">
    <location>
        <begin position="84"/>
        <end position="93"/>
    </location>
</feature>
<feature type="compositionally biased region" description="Polar residues" evidence="2">
    <location>
        <begin position="450"/>
        <end position="459"/>
    </location>
</feature>
<dbReference type="STRING" id="231916.A0A409VNS1"/>
<feature type="compositionally biased region" description="Polar residues" evidence="2">
    <location>
        <begin position="788"/>
        <end position="803"/>
    </location>
</feature>
<dbReference type="Proteomes" id="UP000284706">
    <property type="component" value="Unassembled WGS sequence"/>
</dbReference>
<keyword evidence="1" id="KW-0597">Phosphoprotein</keyword>
<dbReference type="InterPro" id="IPR024771">
    <property type="entry name" value="SUZ"/>
</dbReference>
<feature type="region of interest" description="Disordered" evidence="2">
    <location>
        <begin position="209"/>
        <end position="270"/>
    </location>
</feature>
<evidence type="ECO:0008006" key="7">
    <source>
        <dbReference type="Google" id="ProtNLM"/>
    </source>
</evidence>
<feature type="compositionally biased region" description="Pro residues" evidence="2">
    <location>
        <begin position="474"/>
        <end position="487"/>
    </location>
</feature>
<proteinExistence type="predicted"/>
<feature type="compositionally biased region" description="Low complexity" evidence="2">
    <location>
        <begin position="302"/>
        <end position="316"/>
    </location>
</feature>
<comment type="caution">
    <text evidence="5">The sequence shown here is derived from an EMBL/GenBank/DDBJ whole genome shotgun (WGS) entry which is preliminary data.</text>
</comment>
<gene>
    <name evidence="5" type="ORF">CVT26_007087</name>
</gene>
<evidence type="ECO:0000313" key="5">
    <source>
        <dbReference type="EMBL" id="PPQ67887.1"/>
    </source>
</evidence>
<feature type="compositionally biased region" description="Pro residues" evidence="2">
    <location>
        <begin position="413"/>
        <end position="444"/>
    </location>
</feature>
<feature type="compositionally biased region" description="Acidic residues" evidence="2">
    <location>
        <begin position="236"/>
        <end position="245"/>
    </location>
</feature>
<name>A0A409VNS1_9AGAR</name>
<sequence>MALGNPSLAPLAAGPHPSPLAPDSSFAPSPSDSAVPPVDIPSTSAPSSAAPLSPAVQSGSAEPSAPGTPISCTDTPPPQDDSARSSSSASPLPGQNGQSALDGPPTPPSAPATPDVDPQIIEALRSKDRIYVLKLGETFESLITERRTRVEVFPSTSYQRLLVHRCSAYYRLTPETDPGTKALFVLFTSESRIPERRICDLVPPESTTQPAFKIMRRSVPERRSKPTSHASSVAGEDVELSDVEPSEAGSLGGRSNVTNSSTKKRMTIEEREAAYNEARSRIFMDFEKEKGKDKDGSSTSPSLNGSASAGGRSSVSDTDDVSSPTGESEWSAPSGSHSRDKRDGRRGGGGHRSFRSGGAYHSSSGGSSRNSRAPSPSFNYASLHDPSNAGHIYDPSQHHNPNMYYPNQYAYPYSPPGQGPNPPFLAPYPYYPPYNPYQSPPPMPQHTHSDPQTTTTSSGEAYPPPHQMTYAPPYGWPPHPPQPPLQSPPHGMHMSVPPQQPPQNPPQAMGPPPPMQPQSPQYHQPYMPPPHGYAYPMNPYYPPPPQPPPQGQQMPPPPPPPMNVQPPPPQQQPMQHHPGYDIPRNLSGSQMGPPPPNGQFSPQSPRSSLGNGVIQSNNSSRSNSRGPGGNNNNGNGNNGKRVPILPGRSPWSYGPGVGNGGYTSNVNASGGDVVGPRFHNQRHNSGNSSSGNSRSSHSDDVSSTSSSTTSSSSRRTYTSTTSSQQHPLPARPDWAVGLKAQPTLAATGGGRHHPNATANHDTSRTMSPMLGPHSGGHTSPMLNDHRNQNYTHSPSPRHSSTGVQHPHPSPPLPLTLQSTDFPPLNPAAAAASQEKRTPIASGAWGQSRPVLSPTTNGNIAGPAGVNAGAGVGVNVGSGSSSNQASPVARQDENNRGHALPGKPGELYSPKLVRRPQGPNTPTNGQGHQRTQSDRGGKETATGTEGHVSALANQVSSMSLGEGKGAVDAAHPASTDSPGPLVAPPPASAPAVSSPSV</sequence>
<feature type="compositionally biased region" description="Pro residues" evidence="2">
    <location>
        <begin position="498"/>
        <end position="517"/>
    </location>
</feature>
<dbReference type="CDD" id="cd02642">
    <property type="entry name" value="R3H_encore_like"/>
    <property type="match status" value="1"/>
</dbReference>
<feature type="compositionally biased region" description="Low complexity" evidence="2">
    <location>
        <begin position="355"/>
        <end position="377"/>
    </location>
</feature>
<evidence type="ECO:0000259" key="3">
    <source>
        <dbReference type="PROSITE" id="PS51061"/>
    </source>
</evidence>
<dbReference type="PANTHER" id="PTHR15672">
    <property type="entry name" value="CAMP-REGULATED PHOSPHOPROTEIN 21 RELATED R3H DOMAIN CONTAINING PROTEIN"/>
    <property type="match status" value="1"/>
</dbReference>
<dbReference type="AlphaFoldDB" id="A0A409VNS1"/>
<feature type="region of interest" description="Disordered" evidence="2">
    <location>
        <begin position="1"/>
        <end position="116"/>
    </location>
</feature>
<feature type="compositionally biased region" description="Polar residues" evidence="2">
    <location>
        <begin position="917"/>
        <end position="929"/>
    </location>
</feature>
<feature type="compositionally biased region" description="Polar residues" evidence="2">
    <location>
        <begin position="598"/>
        <end position="615"/>
    </location>
</feature>
<dbReference type="PROSITE" id="PS51061">
    <property type="entry name" value="R3H"/>
    <property type="match status" value="1"/>
</dbReference>
<accession>A0A409VNS1</accession>
<feature type="compositionally biased region" description="Pro residues" evidence="2">
    <location>
        <begin position="539"/>
        <end position="571"/>
    </location>
</feature>
<evidence type="ECO:0000256" key="1">
    <source>
        <dbReference type="ARBA" id="ARBA00022553"/>
    </source>
</evidence>
<dbReference type="PROSITE" id="PS51673">
    <property type="entry name" value="SUZ"/>
    <property type="match status" value="1"/>
</dbReference>
<protein>
    <recommendedName>
        <fullName evidence="7">SUZ domain-containing protein</fullName>
    </recommendedName>
</protein>